<dbReference type="GO" id="GO:0046872">
    <property type="term" value="F:metal ion binding"/>
    <property type="evidence" value="ECO:0007669"/>
    <property type="project" value="UniProtKB-KW"/>
</dbReference>
<name>A0AAE8MY23_9PEZI</name>
<evidence type="ECO:0000256" key="9">
    <source>
        <dbReference type="ARBA" id="ARBA00022777"/>
    </source>
</evidence>
<feature type="domain" description="Pyruvate phosphate dikinase AMP/ATP-binding" evidence="14">
    <location>
        <begin position="5"/>
        <end position="161"/>
    </location>
</feature>
<evidence type="ECO:0000256" key="1">
    <source>
        <dbReference type="ARBA" id="ARBA00001946"/>
    </source>
</evidence>
<evidence type="ECO:0000313" key="15">
    <source>
        <dbReference type="EMBL" id="SPO01804.1"/>
    </source>
</evidence>
<evidence type="ECO:0000256" key="4">
    <source>
        <dbReference type="ARBA" id="ARBA00007837"/>
    </source>
</evidence>
<comment type="caution">
    <text evidence="15">The sequence shown here is derived from an EMBL/GenBank/DDBJ whole genome shotgun (WGS) entry which is preliminary data.</text>
</comment>
<protein>
    <recommendedName>
        <fullName evidence="5">pyruvate, water dikinase</fullName>
        <ecNumber evidence="5">2.7.9.2</ecNumber>
    </recommendedName>
    <alternativeName>
        <fullName evidence="12">Pyruvate, water dikinase</fullName>
    </alternativeName>
</protein>
<dbReference type="InterPro" id="IPR013815">
    <property type="entry name" value="ATP_grasp_subdomain_1"/>
</dbReference>
<dbReference type="InterPro" id="IPR002192">
    <property type="entry name" value="PPDK_AMP/ATP-bd"/>
</dbReference>
<keyword evidence="9" id="KW-0418">Kinase</keyword>
<accession>A0AAE8MY23</accession>
<dbReference type="Gene3D" id="3.30.1490.20">
    <property type="entry name" value="ATP-grasp fold, A domain"/>
    <property type="match status" value="1"/>
</dbReference>
<evidence type="ECO:0000256" key="11">
    <source>
        <dbReference type="ARBA" id="ARBA00022842"/>
    </source>
</evidence>
<dbReference type="EMBL" id="ONZQ02000005">
    <property type="protein sequence ID" value="SPO01804.1"/>
    <property type="molecule type" value="Genomic_DNA"/>
</dbReference>
<evidence type="ECO:0000256" key="3">
    <source>
        <dbReference type="ARBA" id="ARBA00004742"/>
    </source>
</evidence>
<comment type="function">
    <text evidence="2">Catalyzes the phosphorylation of pyruvate to phosphoenolpyruvate.</text>
</comment>
<proteinExistence type="inferred from homology"/>
<dbReference type="InterPro" id="IPR006319">
    <property type="entry name" value="PEP_synth"/>
</dbReference>
<evidence type="ECO:0000256" key="7">
    <source>
        <dbReference type="ARBA" id="ARBA00022723"/>
    </source>
</evidence>
<keyword evidence="10" id="KW-0067">ATP-binding</keyword>
<evidence type="ECO:0000256" key="12">
    <source>
        <dbReference type="ARBA" id="ARBA00033470"/>
    </source>
</evidence>
<organism evidence="15 16">
    <name type="scientific">Cephalotrichum gorgonifer</name>
    <dbReference type="NCBI Taxonomy" id="2041049"/>
    <lineage>
        <taxon>Eukaryota</taxon>
        <taxon>Fungi</taxon>
        <taxon>Dikarya</taxon>
        <taxon>Ascomycota</taxon>
        <taxon>Pezizomycotina</taxon>
        <taxon>Sordariomycetes</taxon>
        <taxon>Hypocreomycetidae</taxon>
        <taxon>Microascales</taxon>
        <taxon>Microascaceae</taxon>
        <taxon>Cephalotrichum</taxon>
    </lineage>
</organism>
<comment type="catalytic activity">
    <reaction evidence="13">
        <text>pyruvate + ATP + H2O = phosphoenolpyruvate + AMP + phosphate + 2 H(+)</text>
        <dbReference type="Rhea" id="RHEA:11364"/>
        <dbReference type="ChEBI" id="CHEBI:15361"/>
        <dbReference type="ChEBI" id="CHEBI:15377"/>
        <dbReference type="ChEBI" id="CHEBI:15378"/>
        <dbReference type="ChEBI" id="CHEBI:30616"/>
        <dbReference type="ChEBI" id="CHEBI:43474"/>
        <dbReference type="ChEBI" id="CHEBI:58702"/>
        <dbReference type="ChEBI" id="CHEBI:456215"/>
        <dbReference type="EC" id="2.7.9.2"/>
    </reaction>
</comment>
<comment type="pathway">
    <text evidence="3">Carbohydrate biosynthesis; gluconeogenesis.</text>
</comment>
<dbReference type="SUPFAM" id="SSF56059">
    <property type="entry name" value="Glutathione synthetase ATP-binding domain-like"/>
    <property type="match status" value="1"/>
</dbReference>
<keyword evidence="7" id="KW-0479">Metal-binding</keyword>
<comment type="cofactor">
    <cofactor evidence="1">
        <name>Mg(2+)</name>
        <dbReference type="ChEBI" id="CHEBI:18420"/>
    </cofactor>
</comment>
<dbReference type="EC" id="2.7.9.2" evidence="5"/>
<dbReference type="GO" id="GO:0008986">
    <property type="term" value="F:pyruvate, water dikinase activity"/>
    <property type="evidence" value="ECO:0007669"/>
    <property type="project" value="UniProtKB-EC"/>
</dbReference>
<dbReference type="PANTHER" id="PTHR43030">
    <property type="entry name" value="PHOSPHOENOLPYRUVATE SYNTHASE"/>
    <property type="match status" value="1"/>
</dbReference>
<comment type="similarity">
    <text evidence="4">Belongs to the PEP-utilizing enzyme family.</text>
</comment>
<dbReference type="PANTHER" id="PTHR43030:SF1">
    <property type="entry name" value="PHOSPHOENOLPYRUVATE SYNTHASE"/>
    <property type="match status" value="1"/>
</dbReference>
<evidence type="ECO:0000256" key="6">
    <source>
        <dbReference type="ARBA" id="ARBA00022679"/>
    </source>
</evidence>
<dbReference type="Proteomes" id="UP001187682">
    <property type="component" value="Unassembled WGS sequence"/>
</dbReference>
<keyword evidence="16" id="KW-1185">Reference proteome</keyword>
<evidence type="ECO:0000256" key="2">
    <source>
        <dbReference type="ARBA" id="ARBA00002988"/>
    </source>
</evidence>
<evidence type="ECO:0000259" key="14">
    <source>
        <dbReference type="Pfam" id="PF01326"/>
    </source>
</evidence>
<dbReference type="AlphaFoldDB" id="A0AAE8MY23"/>
<keyword evidence="8" id="KW-0547">Nucleotide-binding</keyword>
<evidence type="ECO:0000256" key="5">
    <source>
        <dbReference type="ARBA" id="ARBA00011996"/>
    </source>
</evidence>
<sequence>MINALESEGVAVPSGFATTSHAYWRFVDGNSIRDKIAALVKEWRQDRETLSETGRAIRSLFTRGIWPDDIASAIKAAYREMSAKAGIKDLSVAVRSSATAEDLPEASFAGQQESFLNVSGENAVLDACRRCYASLFTDRAISYRQTQGFDHLMVAFSCGVQ</sequence>
<evidence type="ECO:0000256" key="13">
    <source>
        <dbReference type="ARBA" id="ARBA00047700"/>
    </source>
</evidence>
<gene>
    <name evidence="15" type="ORF">DNG_04477</name>
</gene>
<dbReference type="FunFam" id="3.30.1490.20:FF:000010">
    <property type="entry name" value="Phosphoenolpyruvate synthase"/>
    <property type="match status" value="1"/>
</dbReference>
<keyword evidence="11" id="KW-0460">Magnesium</keyword>
<evidence type="ECO:0000256" key="8">
    <source>
        <dbReference type="ARBA" id="ARBA00022741"/>
    </source>
</evidence>
<reference evidence="15" key="1">
    <citation type="submission" date="2018-03" db="EMBL/GenBank/DDBJ databases">
        <authorList>
            <person name="Guldener U."/>
        </authorList>
    </citation>
    <scope>NUCLEOTIDE SEQUENCE</scope>
</reference>
<dbReference type="Pfam" id="PF01326">
    <property type="entry name" value="PPDK_N"/>
    <property type="match status" value="1"/>
</dbReference>
<evidence type="ECO:0000256" key="10">
    <source>
        <dbReference type="ARBA" id="ARBA00022840"/>
    </source>
</evidence>
<keyword evidence="6" id="KW-0808">Transferase</keyword>
<dbReference type="GO" id="GO:0005524">
    <property type="term" value="F:ATP binding"/>
    <property type="evidence" value="ECO:0007669"/>
    <property type="project" value="UniProtKB-KW"/>
</dbReference>
<evidence type="ECO:0000313" key="16">
    <source>
        <dbReference type="Proteomes" id="UP001187682"/>
    </source>
</evidence>